<proteinExistence type="predicted"/>
<evidence type="ECO:0000313" key="2">
    <source>
        <dbReference type="Proteomes" id="UP000593576"/>
    </source>
</evidence>
<protein>
    <submittedName>
        <fullName evidence="1">Uncharacterized protein</fullName>
    </submittedName>
</protein>
<evidence type="ECO:0000313" key="1">
    <source>
        <dbReference type="EMBL" id="MBA0878337.1"/>
    </source>
</evidence>
<keyword evidence="2" id="KW-1185">Reference proteome</keyword>
<comment type="caution">
    <text evidence="1">The sequence shown here is derived from an EMBL/GenBank/DDBJ whole genome shotgun (WGS) entry which is preliminary data.</text>
</comment>
<reference evidence="1 2" key="1">
    <citation type="journal article" date="2019" name="Genome Biol. Evol.">
        <title>Insights into the evolution of the New World diploid cottons (Gossypium, subgenus Houzingenia) based on genome sequencing.</title>
        <authorList>
            <person name="Grover C.E."/>
            <person name="Arick M.A. 2nd"/>
            <person name="Thrash A."/>
            <person name="Conover J.L."/>
            <person name="Sanders W.S."/>
            <person name="Peterson D.G."/>
            <person name="Frelichowski J.E."/>
            <person name="Scheffler J.A."/>
            <person name="Scheffler B.E."/>
            <person name="Wendel J.F."/>
        </authorList>
    </citation>
    <scope>NUCLEOTIDE SEQUENCE [LARGE SCALE GENOMIC DNA]</scope>
    <source>
        <strain evidence="1">1</strain>
        <tissue evidence="1">Leaf</tissue>
    </source>
</reference>
<gene>
    <name evidence="1" type="ORF">Goshw_023888</name>
</gene>
<dbReference type="AlphaFoldDB" id="A0A7J9N5E2"/>
<dbReference type="Proteomes" id="UP000593576">
    <property type="component" value="Unassembled WGS sequence"/>
</dbReference>
<organism evidence="1 2">
    <name type="scientific">Gossypium schwendimanii</name>
    <name type="common">Cotton</name>
    <dbReference type="NCBI Taxonomy" id="34291"/>
    <lineage>
        <taxon>Eukaryota</taxon>
        <taxon>Viridiplantae</taxon>
        <taxon>Streptophyta</taxon>
        <taxon>Embryophyta</taxon>
        <taxon>Tracheophyta</taxon>
        <taxon>Spermatophyta</taxon>
        <taxon>Magnoliopsida</taxon>
        <taxon>eudicotyledons</taxon>
        <taxon>Gunneridae</taxon>
        <taxon>Pentapetalae</taxon>
        <taxon>rosids</taxon>
        <taxon>malvids</taxon>
        <taxon>Malvales</taxon>
        <taxon>Malvaceae</taxon>
        <taxon>Malvoideae</taxon>
        <taxon>Gossypium</taxon>
    </lineage>
</organism>
<name>A0A7J9N5E2_GOSSC</name>
<dbReference type="EMBL" id="JABFAF010271235">
    <property type="protein sequence ID" value="MBA0878337.1"/>
    <property type="molecule type" value="Genomic_DNA"/>
</dbReference>
<dbReference type="OrthoDB" id="996639at2759"/>
<accession>A0A7J9N5E2</accession>
<sequence length="82" mass="9243">MFQVSDVTEKETLITFQNGLKLWVKQELGLGKDKLGSSKSKEKGICERITRKMLLMEMTTATIVVMGIHELGRRNLTGKETS</sequence>